<feature type="domain" description="SWIM-type" evidence="2">
    <location>
        <begin position="37"/>
        <end position="76"/>
    </location>
</feature>
<organism evidence="3 4">
    <name type="scientific">Magallana gigas</name>
    <name type="common">Pacific oyster</name>
    <name type="synonym">Crassostrea gigas</name>
    <dbReference type="NCBI Taxonomy" id="29159"/>
    <lineage>
        <taxon>Eukaryota</taxon>
        <taxon>Metazoa</taxon>
        <taxon>Spiralia</taxon>
        <taxon>Lophotrochozoa</taxon>
        <taxon>Mollusca</taxon>
        <taxon>Bivalvia</taxon>
        <taxon>Autobranchia</taxon>
        <taxon>Pteriomorphia</taxon>
        <taxon>Ostreida</taxon>
        <taxon>Ostreoidea</taxon>
        <taxon>Ostreidae</taxon>
        <taxon>Magallana</taxon>
    </lineage>
</organism>
<dbReference type="InterPro" id="IPR007527">
    <property type="entry name" value="Znf_SWIM"/>
</dbReference>
<protein>
    <recommendedName>
        <fullName evidence="2">SWIM-type domain-containing protein</fullName>
    </recommendedName>
</protein>
<evidence type="ECO:0000259" key="2">
    <source>
        <dbReference type="PROSITE" id="PS50966"/>
    </source>
</evidence>
<dbReference type="Proteomes" id="UP000005408">
    <property type="component" value="Unassembled WGS sequence"/>
</dbReference>
<name>A0A8W8JM95_MAGGI</name>
<dbReference type="EnsemblMetazoa" id="G20028.1">
    <property type="protein sequence ID" value="G20028.1:cds"/>
    <property type="gene ID" value="G20028"/>
</dbReference>
<accession>A0A8W8JM95</accession>
<keyword evidence="1" id="KW-0863">Zinc-finger</keyword>
<evidence type="ECO:0000313" key="4">
    <source>
        <dbReference type="Proteomes" id="UP000005408"/>
    </source>
</evidence>
<dbReference type="GO" id="GO:0008270">
    <property type="term" value="F:zinc ion binding"/>
    <property type="evidence" value="ECO:0007669"/>
    <property type="project" value="UniProtKB-KW"/>
</dbReference>
<keyword evidence="1" id="KW-0862">Zinc</keyword>
<dbReference type="PROSITE" id="PS50966">
    <property type="entry name" value="ZF_SWIM"/>
    <property type="match status" value="1"/>
</dbReference>
<sequence length="113" mass="12374">MAYKGIQAANRPPWRHYSIAVFEPIDLYFAHRLAGFLHLQVDKVTGDSINSRCECPAGCGPHSSCKHVAAVALMRSKFVSVGSPVKAEDLPMKRGLTDDYLTNPSPVKYGNKA</sequence>
<evidence type="ECO:0000313" key="3">
    <source>
        <dbReference type="EnsemblMetazoa" id="G20028.1:cds"/>
    </source>
</evidence>
<reference evidence="3" key="1">
    <citation type="submission" date="2022-08" db="UniProtKB">
        <authorList>
            <consortium name="EnsemblMetazoa"/>
        </authorList>
    </citation>
    <scope>IDENTIFICATION</scope>
    <source>
        <strain evidence="3">05x7-T-G4-1.051#20</strain>
    </source>
</reference>
<proteinExistence type="predicted"/>
<evidence type="ECO:0000256" key="1">
    <source>
        <dbReference type="PROSITE-ProRule" id="PRU00325"/>
    </source>
</evidence>
<keyword evidence="1" id="KW-0479">Metal-binding</keyword>
<keyword evidence="4" id="KW-1185">Reference proteome</keyword>
<dbReference type="AlphaFoldDB" id="A0A8W8JM95"/>